<comment type="caution">
    <text evidence="2">The sequence shown here is derived from an EMBL/GenBank/DDBJ whole genome shotgun (WGS) entry which is preliminary data.</text>
</comment>
<feature type="compositionally biased region" description="Polar residues" evidence="1">
    <location>
        <begin position="1"/>
        <end position="16"/>
    </location>
</feature>
<evidence type="ECO:0000313" key="2">
    <source>
        <dbReference type="EMBL" id="TWI92805.1"/>
    </source>
</evidence>
<feature type="compositionally biased region" description="Basic residues" evidence="1">
    <location>
        <begin position="40"/>
        <end position="52"/>
    </location>
</feature>
<dbReference type="AlphaFoldDB" id="A0A562TGU1"/>
<organism evidence="2 3">
    <name type="scientific">Roseibium hamelinense</name>
    <dbReference type="NCBI Taxonomy" id="150831"/>
    <lineage>
        <taxon>Bacteria</taxon>
        <taxon>Pseudomonadati</taxon>
        <taxon>Pseudomonadota</taxon>
        <taxon>Alphaproteobacteria</taxon>
        <taxon>Hyphomicrobiales</taxon>
        <taxon>Stappiaceae</taxon>
        <taxon>Roseibium</taxon>
    </lineage>
</organism>
<keyword evidence="3" id="KW-1185">Reference proteome</keyword>
<name>A0A562TGU1_9HYPH</name>
<accession>A0A562TGU1</accession>
<proteinExistence type="predicted"/>
<dbReference type="RefSeq" id="WP_145340345.1">
    <property type="nucleotide sequence ID" value="NZ_SMLY01000087.1"/>
</dbReference>
<sequence length="281" mass="30725">MSFLSIFSSCCGGSSQKAEKTDKKKEQMAMEQTLADAKPANKKIKTSPKLHSFKSPSTKNDALSLQSTQDNAIAKTSTKKTDEDLMADLFGAEIDDAFALSFGHDSAFNHEYKKATQKENYVPTGDYIIADKGKGATTSDFSTCLVFGARGNGKVVLSHIDATKLAVLNGHDVKETKGISLKQIKDAAEKNVGGNPEYFLWYNKDYKSPASENNGNTHQSAFHEDVYSKFKTEMFGDSDRLHEIAVQGKDAYGSTVGFDENHQLVFKGDGDANINGFENLK</sequence>
<evidence type="ECO:0000313" key="3">
    <source>
        <dbReference type="Proteomes" id="UP000320593"/>
    </source>
</evidence>
<reference evidence="2 3" key="1">
    <citation type="submission" date="2019-07" db="EMBL/GenBank/DDBJ databases">
        <title>Genomic Encyclopedia of Archaeal and Bacterial Type Strains, Phase II (KMG-II): from individual species to whole genera.</title>
        <authorList>
            <person name="Goeker M."/>
        </authorList>
    </citation>
    <scope>NUCLEOTIDE SEQUENCE [LARGE SCALE GENOMIC DNA]</scope>
    <source>
        <strain evidence="2 3">ATCC BAA-252</strain>
    </source>
</reference>
<evidence type="ECO:0000256" key="1">
    <source>
        <dbReference type="SAM" id="MobiDB-lite"/>
    </source>
</evidence>
<feature type="compositionally biased region" description="Polar residues" evidence="1">
    <location>
        <begin position="54"/>
        <end position="76"/>
    </location>
</feature>
<feature type="region of interest" description="Disordered" evidence="1">
    <location>
        <begin position="1"/>
        <end position="78"/>
    </location>
</feature>
<dbReference type="Proteomes" id="UP000320593">
    <property type="component" value="Unassembled WGS sequence"/>
</dbReference>
<dbReference type="EMBL" id="VLLF01000001">
    <property type="protein sequence ID" value="TWI92805.1"/>
    <property type="molecule type" value="Genomic_DNA"/>
</dbReference>
<feature type="compositionally biased region" description="Basic and acidic residues" evidence="1">
    <location>
        <begin position="17"/>
        <end position="28"/>
    </location>
</feature>
<protein>
    <submittedName>
        <fullName evidence="2">Uncharacterized protein</fullName>
    </submittedName>
</protein>
<gene>
    <name evidence="2" type="ORF">JM93_00354</name>
</gene>